<reference evidence="2 3" key="1">
    <citation type="journal article" date="2012" name="Int. J. Syst. Evol. Microbiol.">
        <title>Marinomonas hwangdonensis sp. nov., isolated from seawater.</title>
        <authorList>
            <person name="Jung Y.T."/>
            <person name="Oh T.K."/>
            <person name="Yoon J.H."/>
        </authorList>
    </citation>
    <scope>NUCLEOTIDE SEQUENCE [LARGE SCALE GENOMIC DNA]</scope>
    <source>
        <strain evidence="2 3">HDW-15</strain>
    </source>
</reference>
<dbReference type="RefSeq" id="WP_123095132.1">
    <property type="nucleotide sequence ID" value="NZ_RIZG01000003.1"/>
</dbReference>
<evidence type="ECO:0000256" key="1">
    <source>
        <dbReference type="SAM" id="SignalP"/>
    </source>
</evidence>
<evidence type="ECO:0000313" key="2">
    <source>
        <dbReference type="EMBL" id="RNF51560.1"/>
    </source>
</evidence>
<evidence type="ECO:0008006" key="4">
    <source>
        <dbReference type="Google" id="ProtNLM"/>
    </source>
</evidence>
<dbReference type="Proteomes" id="UP000280507">
    <property type="component" value="Unassembled WGS sequence"/>
</dbReference>
<keyword evidence="1" id="KW-0732">Signal</keyword>
<comment type="caution">
    <text evidence="2">The sequence shown here is derived from an EMBL/GenBank/DDBJ whole genome shotgun (WGS) entry which is preliminary data.</text>
</comment>
<dbReference type="EMBL" id="RIZG01000003">
    <property type="protein sequence ID" value="RNF51560.1"/>
    <property type="molecule type" value="Genomic_DNA"/>
</dbReference>
<dbReference type="InterPro" id="IPR016963">
    <property type="entry name" value="Glycoporin_RafY"/>
</dbReference>
<name>A0A3M8Q923_9GAMM</name>
<feature type="chain" id="PRO_5018062409" description="Porin" evidence="1">
    <location>
        <begin position="23"/>
        <end position="321"/>
    </location>
</feature>
<evidence type="ECO:0000313" key="3">
    <source>
        <dbReference type="Proteomes" id="UP000280507"/>
    </source>
</evidence>
<feature type="signal peptide" evidence="1">
    <location>
        <begin position="1"/>
        <end position="22"/>
    </location>
</feature>
<dbReference type="SUPFAM" id="SSF56935">
    <property type="entry name" value="Porins"/>
    <property type="match status" value="1"/>
</dbReference>
<dbReference type="AlphaFoldDB" id="A0A3M8Q923"/>
<gene>
    <name evidence="2" type="ORF">EBI00_06605</name>
</gene>
<protein>
    <recommendedName>
        <fullName evidence="4">Porin</fullName>
    </recommendedName>
</protein>
<accession>A0A3M8Q923</accession>
<dbReference type="Pfam" id="PF16966">
    <property type="entry name" value="Porin_8"/>
    <property type="match status" value="1"/>
</dbReference>
<organism evidence="2 3">
    <name type="scientific">Marinomonas hwangdonensis</name>
    <dbReference type="NCBI Taxonomy" id="1053647"/>
    <lineage>
        <taxon>Bacteria</taxon>
        <taxon>Pseudomonadati</taxon>
        <taxon>Pseudomonadota</taxon>
        <taxon>Gammaproteobacteria</taxon>
        <taxon>Oceanospirillales</taxon>
        <taxon>Oceanospirillaceae</taxon>
        <taxon>Marinomonas</taxon>
    </lineage>
</organism>
<sequence length="321" mass="33265">MKKTILYTAIVTGLLSAGAIHAAPAFNADFELDTTTISKSVGDSTYKQSGRVALNVTGEHTAGDNFVSGKGTALLKTDGTTGVDDAFIKFGNSAWDLQAGRFEAANLFPLGKDVVVEHAGGDETSVYNAGNARGRAGADNSGQIALHVNASENVKFELGTIYGDTGGDETTAISGVRPVVTIMTDSVTYTAGFESVSYDISATEKVDMSGYGLAANFNVGAANVNLAAASSKNDVSDKKVSSLTANMTYGNFGLGLISSSVDNKTGDDPSLLTTYVAYSMPLLDIENATVTFAASHSTADKVAATTNDKTTAGKVRFNYNF</sequence>
<keyword evidence="3" id="KW-1185">Reference proteome</keyword>
<dbReference type="OrthoDB" id="5622860at2"/>
<proteinExistence type="predicted"/>